<proteinExistence type="predicted"/>
<evidence type="ECO:0000313" key="2">
    <source>
        <dbReference type="Proteomes" id="UP000179219"/>
    </source>
</evidence>
<gene>
    <name evidence="1" type="ORF">A2159_00195</name>
</gene>
<accession>A0A1F7X380</accession>
<reference evidence="1 2" key="1">
    <citation type="journal article" date="2016" name="Nat. Commun.">
        <title>Thousands of microbial genomes shed light on interconnected biogeochemical processes in an aquifer system.</title>
        <authorList>
            <person name="Anantharaman K."/>
            <person name="Brown C.T."/>
            <person name="Hug L.A."/>
            <person name="Sharon I."/>
            <person name="Castelle C.J."/>
            <person name="Probst A.J."/>
            <person name="Thomas B.C."/>
            <person name="Singh A."/>
            <person name="Wilkins M.J."/>
            <person name="Karaoz U."/>
            <person name="Brodie E.L."/>
            <person name="Williams K.H."/>
            <person name="Hubbard S.S."/>
            <person name="Banfield J.F."/>
        </authorList>
    </citation>
    <scope>NUCLEOTIDE SEQUENCE [LARGE SCALE GENOMIC DNA]</scope>
</reference>
<name>A0A1F7X380_9BACT</name>
<protein>
    <submittedName>
        <fullName evidence="1">Uncharacterized protein</fullName>
    </submittedName>
</protein>
<dbReference type="AlphaFoldDB" id="A0A1F7X380"/>
<comment type="caution">
    <text evidence="1">The sequence shown here is derived from an EMBL/GenBank/DDBJ whole genome shotgun (WGS) entry which is preliminary data.</text>
</comment>
<sequence length="59" mass="6466">MMVIIQKSANKSDINQILLCSPKKFKFICGCERLKVPLKGLVIKEIPIPAAIGINAIKS</sequence>
<evidence type="ECO:0000313" key="1">
    <source>
        <dbReference type="EMBL" id="OGM09554.1"/>
    </source>
</evidence>
<organism evidence="1 2">
    <name type="scientific">Candidatus Woesebacteria bacterium RBG_13_34_9</name>
    <dbReference type="NCBI Taxonomy" id="1802477"/>
    <lineage>
        <taxon>Bacteria</taxon>
        <taxon>Candidatus Woeseibacteriota</taxon>
    </lineage>
</organism>
<dbReference type="Proteomes" id="UP000179219">
    <property type="component" value="Unassembled WGS sequence"/>
</dbReference>
<dbReference type="EMBL" id="MGFP01000021">
    <property type="protein sequence ID" value="OGM09554.1"/>
    <property type="molecule type" value="Genomic_DNA"/>
</dbReference>